<organism evidence="1 2">
    <name type="scientific">Penicillium citrinum</name>
    <dbReference type="NCBI Taxonomy" id="5077"/>
    <lineage>
        <taxon>Eukaryota</taxon>
        <taxon>Fungi</taxon>
        <taxon>Dikarya</taxon>
        <taxon>Ascomycota</taxon>
        <taxon>Pezizomycotina</taxon>
        <taxon>Eurotiomycetes</taxon>
        <taxon>Eurotiomycetidae</taxon>
        <taxon>Eurotiales</taxon>
        <taxon>Aspergillaceae</taxon>
        <taxon>Penicillium</taxon>
    </lineage>
</organism>
<dbReference type="AlphaFoldDB" id="A0A9W9ND15"/>
<accession>A0A9W9ND15</accession>
<evidence type="ECO:0000313" key="1">
    <source>
        <dbReference type="EMBL" id="KAJ5217635.1"/>
    </source>
</evidence>
<comment type="caution">
    <text evidence="1">The sequence shown here is derived from an EMBL/GenBank/DDBJ whole genome shotgun (WGS) entry which is preliminary data.</text>
</comment>
<proteinExistence type="predicted"/>
<dbReference type="OrthoDB" id="9876299at2759"/>
<dbReference type="EMBL" id="JAPQKT010000010">
    <property type="protein sequence ID" value="KAJ5217635.1"/>
    <property type="molecule type" value="Genomic_DNA"/>
</dbReference>
<reference evidence="1" key="2">
    <citation type="journal article" date="2023" name="IMA Fungus">
        <title>Comparative genomic study of the Penicillium genus elucidates a diverse pangenome and 15 lateral gene transfer events.</title>
        <authorList>
            <person name="Petersen C."/>
            <person name="Sorensen T."/>
            <person name="Nielsen M.R."/>
            <person name="Sondergaard T.E."/>
            <person name="Sorensen J.L."/>
            <person name="Fitzpatrick D.A."/>
            <person name="Frisvad J.C."/>
            <person name="Nielsen K.L."/>
        </authorList>
    </citation>
    <scope>NUCLEOTIDE SEQUENCE</scope>
    <source>
        <strain evidence="1">IBT 23319</strain>
    </source>
</reference>
<dbReference type="GeneID" id="81389332"/>
<dbReference type="RefSeq" id="XP_056495229.1">
    <property type="nucleotide sequence ID" value="XM_056650165.1"/>
</dbReference>
<sequence>MQDKRNGCILNGDFKKDRHNQSGTVLQLNPAFRPLLKGAQQPKWVNIGSSSAFLTLGAEAFGFEKAAVTIDDSAAGVVKVTDTSEV</sequence>
<dbReference type="Proteomes" id="UP001147733">
    <property type="component" value="Unassembled WGS sequence"/>
</dbReference>
<name>A0A9W9ND15_PENCI</name>
<gene>
    <name evidence="1" type="ORF">N7469_011260</name>
</gene>
<keyword evidence="2" id="KW-1185">Reference proteome</keyword>
<reference evidence="1" key="1">
    <citation type="submission" date="2022-11" db="EMBL/GenBank/DDBJ databases">
        <authorList>
            <person name="Petersen C."/>
        </authorList>
    </citation>
    <scope>NUCLEOTIDE SEQUENCE</scope>
    <source>
        <strain evidence="1">IBT 23319</strain>
    </source>
</reference>
<protein>
    <submittedName>
        <fullName evidence="1">Short-chain dehydrogenase/reductase SDR</fullName>
    </submittedName>
</protein>
<evidence type="ECO:0000313" key="2">
    <source>
        <dbReference type="Proteomes" id="UP001147733"/>
    </source>
</evidence>